<comment type="caution">
    <text evidence="4">The sequence shown here is derived from an EMBL/GenBank/DDBJ whole genome shotgun (WGS) entry which is preliminary data.</text>
</comment>
<gene>
    <name evidence="4" type="ORF">GW534_00100</name>
</gene>
<dbReference type="Pfam" id="PF13180">
    <property type="entry name" value="PDZ_2"/>
    <property type="match status" value="1"/>
</dbReference>
<dbReference type="Pfam" id="PF05362">
    <property type="entry name" value="Lon_C"/>
    <property type="match status" value="1"/>
</dbReference>
<keyword evidence="1" id="KW-0645">Protease</keyword>
<dbReference type="NCBIfam" id="NF041438">
    <property type="entry name" value="SepM_fam_S16"/>
    <property type="match status" value="1"/>
</dbReference>
<dbReference type="InterPro" id="IPR001478">
    <property type="entry name" value="PDZ"/>
</dbReference>
<comment type="catalytic activity">
    <reaction evidence="1">
        <text>Hydrolysis of proteins in presence of ATP.</text>
        <dbReference type="EC" id="3.4.21.53"/>
    </reaction>
</comment>
<dbReference type="RefSeq" id="WP_161919012.1">
    <property type="nucleotide sequence ID" value="NZ_JAACYS010000001.1"/>
</dbReference>
<comment type="similarity">
    <text evidence="1">Belongs to the peptidase S16 family.</text>
</comment>
<keyword evidence="1" id="KW-0378">Hydrolase</keyword>
<keyword evidence="1" id="KW-0720">Serine protease</keyword>
<proteinExistence type="inferred from homology"/>
<dbReference type="Gene3D" id="3.30.230.10">
    <property type="match status" value="1"/>
</dbReference>
<sequence length="338" mass="37534">MRRNGRLLLFSIILIIVLFANFYPLPYYVSRPGLAKVLDEFIEVESGYENDGKFMLTTIRIGKANVLTYLITKVNKYYQLEPLTAIRLENETDEEYTVRQLYYMENSQENAIQVAFEKADKEIEVHMNGIYILSVMEDSPADGILQPGDRITAIDGNSFDTAKGFTDYIQSKEAGDKIEVTIHRKEQVLTETITLQLLDEIGKTGIGITLVEDKEIKSDPKVNINTDEIGGPSAGLMFSLEIYNQLVEADISKGYIIAGTGTISPEGKVGPIGGIDQKVVAADKEGAEIFFAPNENGKKGSNYEVAVETAKDIGTDMIIVPVDDFDDAIEFLQSLEEK</sequence>
<feature type="active site" evidence="1">
    <location>
        <position position="233"/>
    </location>
</feature>
<dbReference type="PROSITE" id="PS50106">
    <property type="entry name" value="PDZ"/>
    <property type="match status" value="1"/>
</dbReference>
<evidence type="ECO:0000256" key="1">
    <source>
        <dbReference type="PROSITE-ProRule" id="PRU01122"/>
    </source>
</evidence>
<dbReference type="PANTHER" id="PTHR10046">
    <property type="entry name" value="ATP DEPENDENT LON PROTEASE FAMILY MEMBER"/>
    <property type="match status" value="1"/>
</dbReference>
<dbReference type="InterPro" id="IPR008269">
    <property type="entry name" value="Lon_proteolytic"/>
</dbReference>
<organism evidence="4 5">
    <name type="scientific">Pallidibacillus pasinlerensis</name>
    <dbReference type="NCBI Taxonomy" id="2703818"/>
    <lineage>
        <taxon>Bacteria</taxon>
        <taxon>Bacillati</taxon>
        <taxon>Bacillota</taxon>
        <taxon>Bacilli</taxon>
        <taxon>Bacillales</taxon>
        <taxon>Bacillaceae</taxon>
        <taxon>Pallidibacillus</taxon>
    </lineage>
</organism>
<evidence type="ECO:0000313" key="5">
    <source>
        <dbReference type="Proteomes" id="UP000743899"/>
    </source>
</evidence>
<dbReference type="InterPro" id="IPR014721">
    <property type="entry name" value="Ribsml_uS5_D2-typ_fold_subgr"/>
</dbReference>
<dbReference type="PROSITE" id="PS51786">
    <property type="entry name" value="LON_PROTEOLYTIC"/>
    <property type="match status" value="1"/>
</dbReference>
<feature type="active site" evidence="1">
    <location>
        <position position="278"/>
    </location>
</feature>
<keyword evidence="5" id="KW-1185">Reference proteome</keyword>
<dbReference type="Gene3D" id="2.30.42.10">
    <property type="match status" value="1"/>
</dbReference>
<dbReference type="SUPFAM" id="SSF54211">
    <property type="entry name" value="Ribosomal protein S5 domain 2-like"/>
    <property type="match status" value="1"/>
</dbReference>
<evidence type="ECO:0000259" key="2">
    <source>
        <dbReference type="PROSITE" id="PS50106"/>
    </source>
</evidence>
<evidence type="ECO:0000259" key="3">
    <source>
        <dbReference type="PROSITE" id="PS51786"/>
    </source>
</evidence>
<feature type="domain" description="Lon proteolytic" evidence="3">
    <location>
        <begin position="228"/>
        <end position="335"/>
    </location>
</feature>
<dbReference type="EMBL" id="JAACYS010000001">
    <property type="protein sequence ID" value="NCU16175.1"/>
    <property type="molecule type" value="Genomic_DNA"/>
</dbReference>
<evidence type="ECO:0000313" key="4">
    <source>
        <dbReference type="EMBL" id="NCU16175.1"/>
    </source>
</evidence>
<feature type="domain" description="PDZ" evidence="2">
    <location>
        <begin position="113"/>
        <end position="186"/>
    </location>
</feature>
<dbReference type="SUPFAM" id="SSF50156">
    <property type="entry name" value="PDZ domain-like"/>
    <property type="match status" value="1"/>
</dbReference>
<reference evidence="4 5" key="1">
    <citation type="submission" date="2020-01" db="EMBL/GenBank/DDBJ databases">
        <title>A novel Bacillus sp. from Pasinler.</title>
        <authorList>
            <person name="Adiguzel A."/>
            <person name="Ay H."/>
            <person name="Baltaci M.O."/>
        </authorList>
    </citation>
    <scope>NUCLEOTIDE SEQUENCE [LARGE SCALE GENOMIC DNA]</scope>
    <source>
        <strain evidence="4 5">P1</strain>
    </source>
</reference>
<name>A0ABW9ZYC1_9BACI</name>
<accession>A0ABW9ZYC1</accession>
<dbReference type="InterPro" id="IPR036034">
    <property type="entry name" value="PDZ_sf"/>
</dbReference>
<protein>
    <recommendedName>
        <fullName evidence="1">endopeptidase La</fullName>
        <ecNumber evidence="1">3.4.21.53</ecNumber>
    </recommendedName>
</protein>
<dbReference type="SMART" id="SM00228">
    <property type="entry name" value="PDZ"/>
    <property type="match status" value="1"/>
</dbReference>
<dbReference type="InterPro" id="IPR020568">
    <property type="entry name" value="Ribosomal_Su5_D2-typ_SF"/>
</dbReference>
<dbReference type="Proteomes" id="UP000743899">
    <property type="component" value="Unassembled WGS sequence"/>
</dbReference>
<dbReference type="InterPro" id="IPR027065">
    <property type="entry name" value="Lon_Prtase"/>
</dbReference>
<dbReference type="EC" id="3.4.21.53" evidence="1"/>